<gene>
    <name evidence="2" type="ORF">GCM10007423_32940</name>
</gene>
<comment type="caution">
    <text evidence="2">The sequence shown here is derived from an EMBL/GenBank/DDBJ whole genome shotgun (WGS) entry which is preliminary data.</text>
</comment>
<dbReference type="Proteomes" id="UP000600214">
    <property type="component" value="Unassembled WGS sequence"/>
</dbReference>
<name>A0ABQ1YWF3_9BACT</name>
<proteinExistence type="predicted"/>
<feature type="domain" description="DUF5615" evidence="1">
    <location>
        <begin position="1"/>
        <end position="108"/>
    </location>
</feature>
<reference evidence="3" key="1">
    <citation type="journal article" date="2019" name="Int. J. Syst. Evol. Microbiol.">
        <title>The Global Catalogue of Microorganisms (GCM) 10K type strain sequencing project: providing services to taxonomists for standard genome sequencing and annotation.</title>
        <authorList>
            <consortium name="The Broad Institute Genomics Platform"/>
            <consortium name="The Broad Institute Genome Sequencing Center for Infectious Disease"/>
            <person name="Wu L."/>
            <person name="Ma J."/>
        </authorList>
    </citation>
    <scope>NUCLEOTIDE SEQUENCE [LARGE SCALE GENOMIC DNA]</scope>
    <source>
        <strain evidence="3">CGMCC 1.15288</strain>
    </source>
</reference>
<evidence type="ECO:0000313" key="3">
    <source>
        <dbReference type="Proteomes" id="UP000600214"/>
    </source>
</evidence>
<protein>
    <recommendedName>
        <fullName evidence="1">DUF5615 domain-containing protein</fullName>
    </recommendedName>
</protein>
<organism evidence="2 3">
    <name type="scientific">Dyadobacter endophyticus</name>
    <dbReference type="NCBI Taxonomy" id="1749036"/>
    <lineage>
        <taxon>Bacteria</taxon>
        <taxon>Pseudomonadati</taxon>
        <taxon>Bacteroidota</taxon>
        <taxon>Cytophagia</taxon>
        <taxon>Cytophagales</taxon>
        <taxon>Spirosomataceae</taxon>
        <taxon>Dyadobacter</taxon>
    </lineage>
</organism>
<dbReference type="InterPro" id="IPR041049">
    <property type="entry name" value="DUF5615"/>
</dbReference>
<dbReference type="Pfam" id="PF18480">
    <property type="entry name" value="DUF5615"/>
    <property type="match status" value="1"/>
</dbReference>
<evidence type="ECO:0000313" key="2">
    <source>
        <dbReference type="EMBL" id="GGH38915.1"/>
    </source>
</evidence>
<sequence>MKILIDMNLSPVWVKYFAENAMMSKHWSEIGKATDPDKVIFEYAKQNGFVVFTHDLDFGTILAATNAKAPSVFQIRSHNLLPEAIGPTVLKCFHEYDSFLGLGCLITLFDQKSKIRLLPLN</sequence>
<dbReference type="EMBL" id="BMIA01000002">
    <property type="protein sequence ID" value="GGH38915.1"/>
    <property type="molecule type" value="Genomic_DNA"/>
</dbReference>
<dbReference type="RefSeq" id="WP_188934010.1">
    <property type="nucleotide sequence ID" value="NZ_BMIA01000002.1"/>
</dbReference>
<accession>A0ABQ1YWF3</accession>
<evidence type="ECO:0000259" key="1">
    <source>
        <dbReference type="Pfam" id="PF18480"/>
    </source>
</evidence>
<keyword evidence="3" id="KW-1185">Reference proteome</keyword>